<reference evidence="21" key="1">
    <citation type="submission" date="2016-06" db="EMBL/GenBank/DDBJ databases">
        <authorList>
            <person name="Petersen J."/>
            <person name="Sayavedra L."/>
        </authorList>
    </citation>
    <scope>NUCLEOTIDE SEQUENCE [LARGE SCALE GENOMIC DNA]</scope>
    <source>
        <strain evidence="21">BazSymA</strain>
    </source>
</reference>
<evidence type="ECO:0000256" key="12">
    <source>
        <dbReference type="ARBA" id="ARBA00038905"/>
    </source>
</evidence>
<organism evidence="20 21">
    <name type="scientific">Bathymodiolus azoricus thioautotrophic gill symbiont</name>
    <dbReference type="NCBI Taxonomy" id="235205"/>
    <lineage>
        <taxon>Bacteria</taxon>
        <taxon>Pseudomonadati</taxon>
        <taxon>Pseudomonadota</taxon>
        <taxon>Gammaproteobacteria</taxon>
        <taxon>sulfur-oxidizing symbionts</taxon>
    </lineage>
</organism>
<dbReference type="Proteomes" id="UP000198988">
    <property type="component" value="Unassembled WGS sequence"/>
</dbReference>
<dbReference type="GO" id="GO:0009228">
    <property type="term" value="P:thiamine biosynthetic process"/>
    <property type="evidence" value="ECO:0007669"/>
    <property type="project" value="UniProtKB-KW"/>
</dbReference>
<evidence type="ECO:0000256" key="17">
    <source>
        <dbReference type="PIRSR" id="PIRSR603561-1"/>
    </source>
</evidence>
<accession>A0A1H6MQN0</accession>
<dbReference type="InterPro" id="IPR047127">
    <property type="entry name" value="MutT-like"/>
</dbReference>
<dbReference type="PRINTS" id="PR00502">
    <property type="entry name" value="NUDIXFAMILY"/>
</dbReference>
<feature type="domain" description="Nudix hydrolase" evidence="19">
    <location>
        <begin position="2"/>
        <end position="132"/>
    </location>
</feature>
<dbReference type="NCBIfam" id="NF006530">
    <property type="entry name" value="PRK08999.1"/>
    <property type="match status" value="1"/>
</dbReference>
<dbReference type="Pfam" id="PF02581">
    <property type="entry name" value="TMP-TENI"/>
    <property type="match status" value="1"/>
</dbReference>
<evidence type="ECO:0000256" key="4">
    <source>
        <dbReference type="ARBA" id="ARBA00022705"/>
    </source>
</evidence>
<dbReference type="InterPro" id="IPR013785">
    <property type="entry name" value="Aldolase_TIM"/>
</dbReference>
<evidence type="ECO:0000256" key="8">
    <source>
        <dbReference type="ARBA" id="ARBA00022842"/>
    </source>
</evidence>
<feature type="binding site" evidence="18">
    <location>
        <position position="37"/>
    </location>
    <ligand>
        <name>Mg(2+)</name>
        <dbReference type="ChEBI" id="CHEBI:18420"/>
    </ligand>
</feature>
<keyword evidence="7" id="KW-0378">Hydrolase</keyword>
<dbReference type="InterPro" id="IPR022998">
    <property type="entry name" value="ThiamineP_synth_TenI"/>
</dbReference>
<dbReference type="InterPro" id="IPR003561">
    <property type="entry name" value="Mutator_MutT"/>
</dbReference>
<feature type="binding site" evidence="17">
    <location>
        <position position="23"/>
    </location>
    <ligand>
        <name>8-oxo-dGTP</name>
        <dbReference type="ChEBI" id="CHEBI:77896"/>
    </ligand>
</feature>
<dbReference type="CDD" id="cd03425">
    <property type="entry name" value="NUDIX_MutT_NudA_like"/>
    <property type="match status" value="1"/>
</dbReference>
<dbReference type="GO" id="GO:0008413">
    <property type="term" value="F:8-oxo-7,8-dihydroguanosine triphosphate pyrophosphatase activity"/>
    <property type="evidence" value="ECO:0007669"/>
    <property type="project" value="InterPro"/>
</dbReference>
<evidence type="ECO:0000256" key="18">
    <source>
        <dbReference type="PIRSR" id="PIRSR603561-2"/>
    </source>
</evidence>
<evidence type="ECO:0000313" key="21">
    <source>
        <dbReference type="Proteomes" id="UP000198988"/>
    </source>
</evidence>
<evidence type="ECO:0000256" key="13">
    <source>
        <dbReference type="ARBA" id="ARBA00040794"/>
    </source>
</evidence>
<evidence type="ECO:0000256" key="2">
    <source>
        <dbReference type="ARBA" id="ARBA00005582"/>
    </source>
</evidence>
<feature type="binding site" evidence="18">
    <location>
        <position position="57"/>
    </location>
    <ligand>
        <name>Mg(2+)</name>
        <dbReference type="ChEBI" id="CHEBI:18420"/>
    </ligand>
</feature>
<dbReference type="SUPFAM" id="SSF55811">
    <property type="entry name" value="Nudix"/>
    <property type="match status" value="1"/>
</dbReference>
<proteinExistence type="inferred from homology"/>
<keyword evidence="5 18" id="KW-0479">Metal-binding</keyword>
<dbReference type="PANTHER" id="PTHR47707">
    <property type="entry name" value="8-OXO-DGTP DIPHOSPHATASE"/>
    <property type="match status" value="1"/>
</dbReference>
<dbReference type="OrthoDB" id="9810648at2"/>
<evidence type="ECO:0000256" key="16">
    <source>
        <dbReference type="ARBA" id="ARBA00042798"/>
    </source>
</evidence>
<evidence type="ECO:0000256" key="3">
    <source>
        <dbReference type="ARBA" id="ARBA00022457"/>
    </source>
</evidence>
<evidence type="ECO:0000256" key="14">
    <source>
        <dbReference type="ARBA" id="ARBA00041592"/>
    </source>
</evidence>
<keyword evidence="3" id="KW-0515">Mutator protein</keyword>
<keyword evidence="4" id="KW-0235">DNA replication</keyword>
<keyword evidence="6" id="KW-0227">DNA damage</keyword>
<dbReference type="InterPro" id="IPR029119">
    <property type="entry name" value="MutY_C"/>
</dbReference>
<dbReference type="PROSITE" id="PS00893">
    <property type="entry name" value="NUDIX_BOX"/>
    <property type="match status" value="1"/>
</dbReference>
<dbReference type="InterPro" id="IPR015797">
    <property type="entry name" value="NUDIX_hydrolase-like_dom_sf"/>
</dbReference>
<dbReference type="PANTHER" id="PTHR47707:SF1">
    <property type="entry name" value="NUDIX HYDROLASE FAMILY PROTEIN"/>
    <property type="match status" value="1"/>
</dbReference>
<dbReference type="AlphaFoldDB" id="A0A1H6MQN0"/>
<keyword evidence="9" id="KW-0234">DNA repair</keyword>
<feature type="binding site" evidence="17">
    <location>
        <begin position="34"/>
        <end position="37"/>
    </location>
    <ligand>
        <name>8-oxo-dGTP</name>
        <dbReference type="ChEBI" id="CHEBI:77896"/>
    </ligand>
</feature>
<dbReference type="Gene3D" id="3.90.79.10">
    <property type="entry name" value="Nucleoside Triphosphate Pyrophosphohydrolase"/>
    <property type="match status" value="1"/>
</dbReference>
<comment type="catalytic activity">
    <reaction evidence="11">
        <text>8-oxo-GTP + H2O = 8-oxo-GMP + diphosphate + H(+)</text>
        <dbReference type="Rhea" id="RHEA:67616"/>
        <dbReference type="ChEBI" id="CHEBI:15377"/>
        <dbReference type="ChEBI" id="CHEBI:15378"/>
        <dbReference type="ChEBI" id="CHEBI:33019"/>
        <dbReference type="ChEBI" id="CHEBI:143553"/>
        <dbReference type="ChEBI" id="CHEBI:145694"/>
    </reaction>
</comment>
<evidence type="ECO:0000313" key="20">
    <source>
        <dbReference type="EMBL" id="SEI00907.1"/>
    </source>
</evidence>
<dbReference type="CDD" id="cd00564">
    <property type="entry name" value="TMP_TenI"/>
    <property type="match status" value="1"/>
</dbReference>
<dbReference type="InterPro" id="IPR020476">
    <property type="entry name" value="Nudix_hydrolase"/>
</dbReference>
<protein>
    <recommendedName>
        <fullName evidence="13">8-oxo-dGTP diphosphatase</fullName>
        <ecNumber evidence="12">3.6.1.55</ecNumber>
    </recommendedName>
    <alternativeName>
        <fullName evidence="16">7,8-dihydro-8-oxoguanine-triphosphatase</fullName>
    </alternativeName>
    <alternativeName>
        <fullName evidence="15">Mutator protein MutT</fullName>
    </alternativeName>
    <alternativeName>
        <fullName evidence="14">dGTP pyrophosphohydrolase</fullName>
    </alternativeName>
</protein>
<name>A0A1H6MQN0_9GAMM</name>
<dbReference type="NCBIfam" id="TIGR00586">
    <property type="entry name" value="mutt"/>
    <property type="match status" value="1"/>
</dbReference>
<dbReference type="GO" id="GO:0044716">
    <property type="term" value="F:8-oxo-GDP phosphatase activity"/>
    <property type="evidence" value="ECO:0007669"/>
    <property type="project" value="TreeGrafter"/>
</dbReference>
<dbReference type="RefSeq" id="WP_090717801.1">
    <property type="nucleotide sequence ID" value="NZ_CAESAP020000006.1"/>
</dbReference>
<dbReference type="PROSITE" id="PS51462">
    <property type="entry name" value="NUDIX"/>
    <property type="match status" value="1"/>
</dbReference>
<evidence type="ECO:0000256" key="15">
    <source>
        <dbReference type="ARBA" id="ARBA00041979"/>
    </source>
</evidence>
<dbReference type="Gene3D" id="3.20.20.70">
    <property type="entry name" value="Aldolase class I"/>
    <property type="match status" value="1"/>
</dbReference>
<dbReference type="EC" id="3.6.1.55" evidence="12"/>
<evidence type="ECO:0000256" key="10">
    <source>
        <dbReference type="ARBA" id="ARBA00035861"/>
    </source>
</evidence>
<comment type="catalytic activity">
    <reaction evidence="10">
        <text>8-oxo-dGTP + H2O = 8-oxo-dGMP + diphosphate + H(+)</text>
        <dbReference type="Rhea" id="RHEA:31575"/>
        <dbReference type="ChEBI" id="CHEBI:15377"/>
        <dbReference type="ChEBI" id="CHEBI:15378"/>
        <dbReference type="ChEBI" id="CHEBI:33019"/>
        <dbReference type="ChEBI" id="CHEBI:63224"/>
        <dbReference type="ChEBI" id="CHEBI:77896"/>
        <dbReference type="EC" id="3.6.1.55"/>
    </reaction>
</comment>
<dbReference type="Pfam" id="PF14815">
    <property type="entry name" value="NUDIX_4"/>
    <property type="match status" value="1"/>
</dbReference>
<comment type="cofactor">
    <cofactor evidence="1 18">
        <name>Mg(2+)</name>
        <dbReference type="ChEBI" id="CHEBI:18420"/>
    </cofactor>
</comment>
<evidence type="ECO:0000256" key="7">
    <source>
        <dbReference type="ARBA" id="ARBA00022801"/>
    </source>
</evidence>
<comment type="similarity">
    <text evidence="2">Belongs to the Nudix hydrolase family.</text>
</comment>
<dbReference type="EMBL" id="CDSC02000433">
    <property type="protein sequence ID" value="SEI00907.1"/>
    <property type="molecule type" value="Genomic_DNA"/>
</dbReference>
<evidence type="ECO:0000256" key="6">
    <source>
        <dbReference type="ARBA" id="ARBA00022763"/>
    </source>
</evidence>
<evidence type="ECO:0000256" key="9">
    <source>
        <dbReference type="ARBA" id="ARBA00023204"/>
    </source>
</evidence>
<dbReference type="GO" id="GO:0035539">
    <property type="term" value="F:8-oxo-7,8-dihydrodeoxyguanosine triphosphate pyrophosphatase activity"/>
    <property type="evidence" value="ECO:0007669"/>
    <property type="project" value="UniProtKB-EC"/>
</dbReference>
<dbReference type="SUPFAM" id="SSF51391">
    <property type="entry name" value="Thiamin phosphate synthase"/>
    <property type="match status" value="1"/>
</dbReference>
<gene>
    <name evidence="20" type="ORF">BAZSYMA_ACONTIG00041_15</name>
</gene>
<evidence type="ECO:0000256" key="5">
    <source>
        <dbReference type="ARBA" id="ARBA00022723"/>
    </source>
</evidence>
<sequence length="307" mass="34692">MQTIKAVVGVLRNKNQEILIAQRRKSQFMGGFWELPGGKIENEESPEQAIIRELNEELGIQVKHSSLHQTMVHHYEDRIVELSIYNINQYQNTPIGLEGQAIAWARVTDLNNHQLLPTMRAFIHSITLPNKYWITPSDQHQSDEWMSKFEQKLTSGIGLIQLRSKTILNSEFITELYNKCKHNSVKLLLNTANKTFNEPSSDGWHLTTNEMLQLDKRPCTKDKLLGVSTHNLTEALKAQSIGADFVVISPVQATQTHPDTIPIGWDSAIDVVDKLNIPVYFLGGMRIKDLEKTRKIGAQGIAGVSAF</sequence>
<keyword evidence="8 18" id="KW-0460">Magnesium</keyword>
<dbReference type="InterPro" id="IPR000086">
    <property type="entry name" value="NUDIX_hydrolase_dom"/>
</dbReference>
<dbReference type="GO" id="GO:0006281">
    <property type="term" value="P:DNA repair"/>
    <property type="evidence" value="ECO:0007669"/>
    <property type="project" value="UniProtKB-KW"/>
</dbReference>
<dbReference type="GO" id="GO:0046872">
    <property type="term" value="F:metal ion binding"/>
    <property type="evidence" value="ECO:0007669"/>
    <property type="project" value="UniProtKB-KW"/>
</dbReference>
<dbReference type="GO" id="GO:0006260">
    <property type="term" value="P:DNA replication"/>
    <property type="evidence" value="ECO:0007669"/>
    <property type="project" value="UniProtKB-KW"/>
</dbReference>
<evidence type="ECO:0000256" key="1">
    <source>
        <dbReference type="ARBA" id="ARBA00001946"/>
    </source>
</evidence>
<dbReference type="GO" id="GO:0044715">
    <property type="term" value="F:8-oxo-dGDP phosphatase activity"/>
    <property type="evidence" value="ECO:0007669"/>
    <property type="project" value="TreeGrafter"/>
</dbReference>
<dbReference type="InterPro" id="IPR020084">
    <property type="entry name" value="NUDIX_hydrolase_CS"/>
</dbReference>
<evidence type="ECO:0000259" key="19">
    <source>
        <dbReference type="PROSITE" id="PS51462"/>
    </source>
</evidence>
<evidence type="ECO:0000256" key="11">
    <source>
        <dbReference type="ARBA" id="ARBA00036904"/>
    </source>
</evidence>
<dbReference type="InterPro" id="IPR036206">
    <property type="entry name" value="ThiamineP_synth_sf"/>
</dbReference>